<comment type="subcellular location">
    <subcellularLocation>
        <location evidence="1">Membrane</location>
        <topology evidence="1">Single-pass membrane protein</topology>
    </subcellularLocation>
</comment>
<dbReference type="InterPro" id="IPR037721">
    <property type="entry name" value="Ferlin"/>
</dbReference>
<dbReference type="Pfam" id="PF00168">
    <property type="entry name" value="C2"/>
    <property type="match status" value="2"/>
</dbReference>
<keyword evidence="8" id="KW-1185">Reference proteome</keyword>
<dbReference type="InParanoid" id="A7T6V1"/>
<dbReference type="SUPFAM" id="SSF49562">
    <property type="entry name" value="C2 domain (Calcium/lipid-binding domain, CaLB)"/>
    <property type="match status" value="1"/>
</dbReference>
<name>A7T6V1_NEMVE</name>
<dbReference type="Pfam" id="PF22901">
    <property type="entry name" value="dsrm_Ferlin"/>
    <property type="match status" value="1"/>
</dbReference>
<dbReference type="Gene3D" id="2.60.40.150">
    <property type="entry name" value="C2 domain"/>
    <property type="match status" value="1"/>
</dbReference>
<dbReference type="PANTHER" id="PTHR12546">
    <property type="entry name" value="FER-1-LIKE"/>
    <property type="match status" value="1"/>
</dbReference>
<dbReference type="InterPro" id="IPR055072">
    <property type="entry name" value="Ferlin_DSRM"/>
</dbReference>
<keyword evidence="5" id="KW-0472">Membrane</keyword>
<dbReference type="InterPro" id="IPR037724">
    <property type="entry name" value="C2E_Ferlin"/>
</dbReference>
<dbReference type="Proteomes" id="UP000001593">
    <property type="component" value="Unassembled WGS sequence"/>
</dbReference>
<dbReference type="EMBL" id="DS471737">
    <property type="protein sequence ID" value="EDO28301.1"/>
    <property type="molecule type" value="Genomic_DNA"/>
</dbReference>
<feature type="domain" description="C2" evidence="6">
    <location>
        <begin position="1"/>
        <end position="130"/>
    </location>
</feature>
<protein>
    <recommendedName>
        <fullName evidence="6">C2 domain-containing protein</fullName>
    </recommendedName>
</protein>
<dbReference type="PANTHER" id="PTHR12546:SF33">
    <property type="entry name" value="SPERM VESICLE FUSION PROTEIN FER-1"/>
    <property type="match status" value="1"/>
</dbReference>
<dbReference type="HOGENOM" id="CLU_948568_0_0_1"/>
<dbReference type="InterPro" id="IPR035892">
    <property type="entry name" value="C2_domain_sf"/>
</dbReference>
<dbReference type="PhylomeDB" id="A7T6V1"/>
<evidence type="ECO:0000256" key="3">
    <source>
        <dbReference type="ARBA" id="ARBA00022737"/>
    </source>
</evidence>
<dbReference type="eggNOG" id="KOG1326">
    <property type="taxonomic scope" value="Eukaryota"/>
</dbReference>
<reference evidence="7 8" key="1">
    <citation type="journal article" date="2007" name="Science">
        <title>Sea anemone genome reveals ancestral eumetazoan gene repertoire and genomic organization.</title>
        <authorList>
            <person name="Putnam N.H."/>
            <person name="Srivastava M."/>
            <person name="Hellsten U."/>
            <person name="Dirks B."/>
            <person name="Chapman J."/>
            <person name="Salamov A."/>
            <person name="Terry A."/>
            <person name="Shapiro H."/>
            <person name="Lindquist E."/>
            <person name="Kapitonov V.V."/>
            <person name="Jurka J."/>
            <person name="Genikhovich G."/>
            <person name="Grigoriev I.V."/>
            <person name="Lucas S.M."/>
            <person name="Steele R.E."/>
            <person name="Finnerty J.R."/>
            <person name="Technau U."/>
            <person name="Martindale M.Q."/>
            <person name="Rokhsar D.S."/>
        </authorList>
    </citation>
    <scope>NUCLEOTIDE SEQUENCE [LARGE SCALE GENOMIC DNA]</scope>
    <source>
        <strain evidence="8">CH2 X CH6</strain>
    </source>
</reference>
<dbReference type="OMA" id="FGNTRAY"/>
<dbReference type="GO" id="GO:0016020">
    <property type="term" value="C:membrane"/>
    <property type="evidence" value="ECO:0007669"/>
    <property type="project" value="UniProtKB-SubCell"/>
</dbReference>
<organism evidence="7 8">
    <name type="scientific">Nematostella vectensis</name>
    <name type="common">Starlet sea anemone</name>
    <dbReference type="NCBI Taxonomy" id="45351"/>
    <lineage>
        <taxon>Eukaryota</taxon>
        <taxon>Metazoa</taxon>
        <taxon>Cnidaria</taxon>
        <taxon>Anthozoa</taxon>
        <taxon>Hexacorallia</taxon>
        <taxon>Actiniaria</taxon>
        <taxon>Edwardsiidae</taxon>
        <taxon>Nematostella</taxon>
    </lineage>
</organism>
<gene>
    <name evidence="7" type="ORF">NEMVEDRAFT_v1g148281</name>
</gene>
<evidence type="ECO:0000256" key="1">
    <source>
        <dbReference type="ARBA" id="ARBA00004167"/>
    </source>
</evidence>
<dbReference type="PROSITE" id="PS50004">
    <property type="entry name" value="C2"/>
    <property type="match status" value="1"/>
</dbReference>
<dbReference type="STRING" id="45351.A7T6V1"/>
<keyword evidence="4" id="KW-1133">Transmembrane helix</keyword>
<evidence type="ECO:0000256" key="2">
    <source>
        <dbReference type="ARBA" id="ARBA00022692"/>
    </source>
</evidence>
<feature type="non-terminal residue" evidence="7">
    <location>
        <position position="1"/>
    </location>
</feature>
<evidence type="ECO:0000313" key="8">
    <source>
        <dbReference type="Proteomes" id="UP000001593"/>
    </source>
</evidence>
<evidence type="ECO:0000259" key="6">
    <source>
        <dbReference type="PROSITE" id="PS50004"/>
    </source>
</evidence>
<accession>A7T6V1</accession>
<evidence type="ECO:0000313" key="7">
    <source>
        <dbReference type="EMBL" id="EDO28301.1"/>
    </source>
</evidence>
<keyword evidence="3" id="KW-0677">Repeat</keyword>
<dbReference type="AlphaFoldDB" id="A7T6V1"/>
<evidence type="ECO:0000256" key="4">
    <source>
        <dbReference type="ARBA" id="ARBA00022989"/>
    </source>
</evidence>
<dbReference type="InterPro" id="IPR000008">
    <property type="entry name" value="C2_dom"/>
</dbReference>
<evidence type="ECO:0000256" key="5">
    <source>
        <dbReference type="ARBA" id="ARBA00023136"/>
    </source>
</evidence>
<sequence>LFKAIDLQPMDLNGLADPFLVVKLGKHTISDKENHVPNSLNPVFGNNAVEQPFYCRCKMWLLLKAIFIIEDDKISILLLRMFELTASIPIAKDLIITVMDWDLIGKNEVIGETTVDLENRLLTRFRATCGIPQTYCISGINRWRDSQKPREILDQWAENMGRAKPRYFGNTRAYFNGKMYALSDYEEECERNSDRGPPDERLALHILNGIPVVPEHVETRALYSSLQPNMEQGKLQMWVDIFPRELGEPGPPFDISPRVPQDYVLRVIIWNTSDVILEDKSITGEAMSDIYVKG</sequence>
<proteinExistence type="predicted"/>
<dbReference type="CDD" id="cd04037">
    <property type="entry name" value="C2E_Ferlin"/>
    <property type="match status" value="1"/>
</dbReference>
<keyword evidence="2" id="KW-0812">Transmembrane</keyword>